<evidence type="ECO:0000313" key="3">
    <source>
        <dbReference type="Proteomes" id="UP000685013"/>
    </source>
</evidence>
<dbReference type="Proteomes" id="UP000685013">
    <property type="component" value="Chromosome 19"/>
</dbReference>
<feature type="compositionally biased region" description="Basic and acidic residues" evidence="1">
    <location>
        <begin position="47"/>
        <end position="58"/>
    </location>
</feature>
<comment type="caution">
    <text evidence="2">The sequence shown here is derived from an EMBL/GenBank/DDBJ whole genome shotgun (WGS) entry which is preliminary data.</text>
</comment>
<feature type="region of interest" description="Disordered" evidence="1">
    <location>
        <begin position="1"/>
        <end position="74"/>
    </location>
</feature>
<evidence type="ECO:0000256" key="1">
    <source>
        <dbReference type="SAM" id="MobiDB-lite"/>
    </source>
</evidence>
<reference evidence="2 3" key="1">
    <citation type="journal article" date="2021" name="Hortic Res">
        <title>The domestication of Cucurbita argyrosperma as revealed by the genome of its wild relative.</title>
        <authorList>
            <person name="Barrera-Redondo J."/>
            <person name="Sanchez-de la Vega G."/>
            <person name="Aguirre-Liguori J.A."/>
            <person name="Castellanos-Morales G."/>
            <person name="Gutierrez-Guerrero Y.T."/>
            <person name="Aguirre-Dugua X."/>
            <person name="Aguirre-Planter E."/>
            <person name="Tenaillon M.I."/>
            <person name="Lira-Saade R."/>
            <person name="Eguiarte L.E."/>
        </authorList>
    </citation>
    <scope>NUCLEOTIDE SEQUENCE [LARGE SCALE GENOMIC DNA]</scope>
    <source>
        <strain evidence="2">JBR-2021</strain>
    </source>
</reference>
<feature type="non-terminal residue" evidence="2">
    <location>
        <position position="1"/>
    </location>
</feature>
<protein>
    <submittedName>
        <fullName evidence="2">Uncharacterized protein</fullName>
    </submittedName>
</protein>
<accession>A0AAV6LX09</accession>
<sequence length="74" mass="8111">MKRDGDEAPISASQIDRKPEQTTSAAELGEKEFQPNSTSAGSPLHCDGTKEELRRAETEPPIVGDSSHQVNKRY</sequence>
<dbReference type="EMBL" id="JAGKQH010000019">
    <property type="protein sequence ID" value="KAG6571609.1"/>
    <property type="molecule type" value="Genomic_DNA"/>
</dbReference>
<proteinExistence type="predicted"/>
<keyword evidence="3" id="KW-1185">Reference proteome</keyword>
<evidence type="ECO:0000313" key="2">
    <source>
        <dbReference type="EMBL" id="KAG6571609.1"/>
    </source>
</evidence>
<organism evidence="2 3">
    <name type="scientific">Cucurbita argyrosperma subsp. sororia</name>
    <dbReference type="NCBI Taxonomy" id="37648"/>
    <lineage>
        <taxon>Eukaryota</taxon>
        <taxon>Viridiplantae</taxon>
        <taxon>Streptophyta</taxon>
        <taxon>Embryophyta</taxon>
        <taxon>Tracheophyta</taxon>
        <taxon>Spermatophyta</taxon>
        <taxon>Magnoliopsida</taxon>
        <taxon>eudicotyledons</taxon>
        <taxon>Gunneridae</taxon>
        <taxon>Pentapetalae</taxon>
        <taxon>rosids</taxon>
        <taxon>fabids</taxon>
        <taxon>Cucurbitales</taxon>
        <taxon>Cucurbitaceae</taxon>
        <taxon>Cucurbiteae</taxon>
        <taxon>Cucurbita</taxon>
    </lineage>
</organism>
<name>A0AAV6LX09_9ROSI</name>
<dbReference type="AlphaFoldDB" id="A0AAV6LX09"/>
<gene>
    <name evidence="2" type="ORF">SDJN03_28337</name>
</gene>